<evidence type="ECO:0000256" key="3">
    <source>
        <dbReference type="ARBA" id="ARBA00023163"/>
    </source>
</evidence>
<comment type="caution">
    <text evidence="5">The sequence shown here is derived from an EMBL/GenBank/DDBJ whole genome shotgun (WGS) entry which is preliminary data.</text>
</comment>
<dbReference type="PROSITE" id="PS50949">
    <property type="entry name" value="HTH_GNTR"/>
    <property type="match status" value="1"/>
</dbReference>
<dbReference type="InterPro" id="IPR036390">
    <property type="entry name" value="WH_DNA-bd_sf"/>
</dbReference>
<dbReference type="Pfam" id="PF00392">
    <property type="entry name" value="GntR"/>
    <property type="match status" value="1"/>
</dbReference>
<dbReference type="Pfam" id="PF07729">
    <property type="entry name" value="FCD"/>
    <property type="match status" value="1"/>
</dbReference>
<dbReference type="InterPro" id="IPR036388">
    <property type="entry name" value="WH-like_DNA-bd_sf"/>
</dbReference>
<keyword evidence="6" id="KW-1185">Reference proteome</keyword>
<evidence type="ECO:0000256" key="2">
    <source>
        <dbReference type="ARBA" id="ARBA00023125"/>
    </source>
</evidence>
<proteinExistence type="predicted"/>
<reference evidence="5" key="1">
    <citation type="journal article" date="2014" name="Int. J. Syst. Evol. Microbiol.">
        <title>Complete genome sequence of Corynebacterium casei LMG S-19264T (=DSM 44701T), isolated from a smear-ripened cheese.</title>
        <authorList>
            <consortium name="US DOE Joint Genome Institute (JGI-PGF)"/>
            <person name="Walter F."/>
            <person name="Albersmeier A."/>
            <person name="Kalinowski J."/>
            <person name="Ruckert C."/>
        </authorList>
    </citation>
    <scope>NUCLEOTIDE SEQUENCE</scope>
    <source>
        <strain evidence="5">KCTC 42097</strain>
    </source>
</reference>
<dbReference type="InterPro" id="IPR011711">
    <property type="entry name" value="GntR_C"/>
</dbReference>
<evidence type="ECO:0000313" key="6">
    <source>
        <dbReference type="Proteomes" id="UP000641137"/>
    </source>
</evidence>
<reference evidence="5" key="2">
    <citation type="submission" date="2020-09" db="EMBL/GenBank/DDBJ databases">
        <authorList>
            <person name="Sun Q."/>
            <person name="Kim S."/>
        </authorList>
    </citation>
    <scope>NUCLEOTIDE SEQUENCE</scope>
    <source>
        <strain evidence="5">KCTC 42097</strain>
    </source>
</reference>
<organism evidence="5 6">
    <name type="scientific">Limoniibacter endophyticus</name>
    <dbReference type="NCBI Taxonomy" id="1565040"/>
    <lineage>
        <taxon>Bacteria</taxon>
        <taxon>Pseudomonadati</taxon>
        <taxon>Pseudomonadota</taxon>
        <taxon>Alphaproteobacteria</taxon>
        <taxon>Hyphomicrobiales</taxon>
        <taxon>Bartonellaceae</taxon>
        <taxon>Limoniibacter</taxon>
    </lineage>
</organism>
<dbReference type="PANTHER" id="PTHR43537">
    <property type="entry name" value="TRANSCRIPTIONAL REGULATOR, GNTR FAMILY"/>
    <property type="match status" value="1"/>
</dbReference>
<dbReference type="Gene3D" id="1.20.120.530">
    <property type="entry name" value="GntR ligand-binding domain-like"/>
    <property type="match status" value="1"/>
</dbReference>
<evidence type="ECO:0000256" key="1">
    <source>
        <dbReference type="ARBA" id="ARBA00023015"/>
    </source>
</evidence>
<gene>
    <name evidence="5" type="ORF">GCM10010136_22030</name>
</gene>
<dbReference type="Gene3D" id="1.10.10.10">
    <property type="entry name" value="Winged helix-like DNA-binding domain superfamily/Winged helix DNA-binding domain"/>
    <property type="match status" value="1"/>
</dbReference>
<keyword evidence="1" id="KW-0805">Transcription regulation</keyword>
<dbReference type="SUPFAM" id="SSF48008">
    <property type="entry name" value="GntR ligand-binding domain-like"/>
    <property type="match status" value="1"/>
</dbReference>
<dbReference type="RefSeq" id="WP_189490068.1">
    <property type="nucleotide sequence ID" value="NZ_BMZO01000007.1"/>
</dbReference>
<dbReference type="SMART" id="SM00895">
    <property type="entry name" value="FCD"/>
    <property type="match status" value="1"/>
</dbReference>
<dbReference type="GO" id="GO:0003700">
    <property type="term" value="F:DNA-binding transcription factor activity"/>
    <property type="evidence" value="ECO:0007669"/>
    <property type="project" value="InterPro"/>
</dbReference>
<name>A0A8J3DSY5_9HYPH</name>
<dbReference type="InterPro" id="IPR000524">
    <property type="entry name" value="Tscrpt_reg_HTH_GntR"/>
</dbReference>
<dbReference type="AlphaFoldDB" id="A0A8J3DSY5"/>
<dbReference type="PANTHER" id="PTHR43537:SF20">
    <property type="entry name" value="HTH-TYPE TRANSCRIPTIONAL REPRESSOR GLAR"/>
    <property type="match status" value="1"/>
</dbReference>
<dbReference type="EMBL" id="BMZO01000007">
    <property type="protein sequence ID" value="GHC73709.1"/>
    <property type="molecule type" value="Genomic_DNA"/>
</dbReference>
<keyword evidence="2" id="KW-0238">DNA-binding</keyword>
<dbReference type="GO" id="GO:0003677">
    <property type="term" value="F:DNA binding"/>
    <property type="evidence" value="ECO:0007669"/>
    <property type="project" value="UniProtKB-KW"/>
</dbReference>
<feature type="domain" description="HTH gntR-type" evidence="4">
    <location>
        <begin position="10"/>
        <end position="77"/>
    </location>
</feature>
<accession>A0A8J3DSY5</accession>
<protein>
    <recommendedName>
        <fullName evidence="4">HTH gntR-type domain-containing protein</fullName>
    </recommendedName>
</protein>
<dbReference type="SUPFAM" id="SSF46785">
    <property type="entry name" value="Winged helix' DNA-binding domain"/>
    <property type="match status" value="1"/>
</dbReference>
<dbReference type="Proteomes" id="UP000641137">
    <property type="component" value="Unassembled WGS sequence"/>
</dbReference>
<dbReference type="InterPro" id="IPR008920">
    <property type="entry name" value="TF_FadR/GntR_C"/>
</dbReference>
<sequence>MFGRKSSDSGTVVRVLAEQVRRDISTGRLEPDAKLKIDELRQRYGGSAHSFREALTQLVNEGLVEASVQRGFRVASATRSDLEDIVRLRAEIETLGLGWSVKHGDLAWEGAVLAAFHTYSRLCEKTASDRTGLAIEWDEAGRHFHAALVSACRSPRLIDFQARLYIQSRRFRYVELIEGRVDLDVEKSDLREVVDAAIARDAAAARHALSHHILGALGR</sequence>
<evidence type="ECO:0000259" key="4">
    <source>
        <dbReference type="PROSITE" id="PS50949"/>
    </source>
</evidence>
<keyword evidence="3" id="KW-0804">Transcription</keyword>
<dbReference type="SMART" id="SM00345">
    <property type="entry name" value="HTH_GNTR"/>
    <property type="match status" value="1"/>
</dbReference>
<evidence type="ECO:0000313" key="5">
    <source>
        <dbReference type="EMBL" id="GHC73709.1"/>
    </source>
</evidence>